<evidence type="ECO:0000313" key="2">
    <source>
        <dbReference type="Proteomes" id="UP000278149"/>
    </source>
</evidence>
<comment type="caution">
    <text evidence="1">The sequence shown here is derived from an EMBL/GenBank/DDBJ whole genome shotgun (WGS) entry which is preliminary data.</text>
</comment>
<evidence type="ECO:0000313" key="1">
    <source>
        <dbReference type="EMBL" id="RSN70583.1"/>
    </source>
</evidence>
<sequence length="113" mass="13322">MDDRVIRDLSDIIRRVKAGEEVDRSKIEGIRKSISEVEDPILRKHLLTLVEEIDQGYEDGDILSKLILHESSEVNKLRSAILEFIYEEPFEGLDLKQTLEFWRRVLESLERKK</sequence>
<organism evidence="1 2">
    <name type="scientific">Candidatus Korarchaeum cryptofilum</name>
    <dbReference type="NCBI Taxonomy" id="498846"/>
    <lineage>
        <taxon>Archaea</taxon>
        <taxon>Thermoproteota</taxon>
        <taxon>Candidatus Korarchaeia</taxon>
        <taxon>Candidatus Korarchaeales</taxon>
        <taxon>Candidatus Korarchaeaceae</taxon>
        <taxon>Candidatus Korarchaeum</taxon>
    </lineage>
</organism>
<dbReference type="Proteomes" id="UP000278149">
    <property type="component" value="Unassembled WGS sequence"/>
</dbReference>
<name>A0A3R9QTA8_9CREN</name>
<gene>
    <name evidence="1" type="ORF">D9Q81_00820</name>
</gene>
<dbReference type="EMBL" id="RCOR01000006">
    <property type="protein sequence ID" value="RSN70583.1"/>
    <property type="molecule type" value="Genomic_DNA"/>
</dbReference>
<dbReference type="RefSeq" id="WP_125740516.1">
    <property type="nucleotide sequence ID" value="NZ_RCOR01000006.1"/>
</dbReference>
<protein>
    <submittedName>
        <fullName evidence="1">Uncharacterized protein</fullName>
    </submittedName>
</protein>
<accession>A0A3R9QTA8</accession>
<proteinExistence type="predicted"/>
<dbReference type="AlphaFoldDB" id="A0A3R9QTA8"/>
<reference evidence="1 2" key="1">
    <citation type="submission" date="2018-10" db="EMBL/GenBank/DDBJ databases">
        <title>Co-occurring genomic capacity for anaerobic methane metabolism and dissimilatory sulfite reduction discovered in the Korarchaeota.</title>
        <authorList>
            <person name="Mckay L.J."/>
            <person name="Dlakic M."/>
            <person name="Fields M.W."/>
            <person name="Delmont T.O."/>
            <person name="Eren A.M."/>
            <person name="Jay Z.J."/>
            <person name="Klingelsmith K.B."/>
            <person name="Rusch D.B."/>
            <person name="Inskeep W.P."/>
        </authorList>
    </citation>
    <scope>NUCLEOTIDE SEQUENCE [LARGE SCALE GENOMIC DNA]</scope>
    <source>
        <strain evidence="1 2">WS</strain>
    </source>
</reference>